<name>A0A0M3JA51_ANISI</name>
<evidence type="ECO:0000313" key="5">
    <source>
        <dbReference type="WBParaSite" id="ASIM_0000447101-mRNA-1"/>
    </source>
</evidence>
<dbReference type="Pfam" id="PF05694">
    <property type="entry name" value="SBP56"/>
    <property type="match status" value="1"/>
</dbReference>
<dbReference type="PANTHER" id="PTHR23300">
    <property type="entry name" value="METHANETHIOL OXIDASE"/>
    <property type="match status" value="1"/>
</dbReference>
<sequence length="81" mass="9060">MRTRNGTRSHEIARFFTIRLLIQELFSEGATMFMIDVTNMGGMTLNASFIVDFGTIDNDAAYLAHGMRLPTGDCTSESFVF</sequence>
<accession>A0A0M3JA51</accession>
<evidence type="ECO:0000313" key="3">
    <source>
        <dbReference type="EMBL" id="VDK23506.1"/>
    </source>
</evidence>
<dbReference type="GO" id="GO:0008430">
    <property type="term" value="F:selenium binding"/>
    <property type="evidence" value="ECO:0007669"/>
    <property type="project" value="InterPro"/>
</dbReference>
<dbReference type="InterPro" id="IPR008826">
    <property type="entry name" value="Se-bd"/>
</dbReference>
<dbReference type="PANTHER" id="PTHR23300:SF0">
    <property type="entry name" value="METHANETHIOL OXIDASE"/>
    <property type="match status" value="1"/>
</dbReference>
<gene>
    <name evidence="3" type="ORF">ASIM_LOCUS4283</name>
</gene>
<organism evidence="5">
    <name type="scientific">Anisakis simplex</name>
    <name type="common">Herring worm</name>
    <dbReference type="NCBI Taxonomy" id="6269"/>
    <lineage>
        <taxon>Eukaryota</taxon>
        <taxon>Metazoa</taxon>
        <taxon>Ecdysozoa</taxon>
        <taxon>Nematoda</taxon>
        <taxon>Chromadorea</taxon>
        <taxon>Rhabditida</taxon>
        <taxon>Spirurina</taxon>
        <taxon>Ascaridomorpha</taxon>
        <taxon>Ascaridoidea</taxon>
        <taxon>Anisakidae</taxon>
        <taxon>Anisakis</taxon>
        <taxon>Anisakis simplex complex</taxon>
    </lineage>
</organism>
<dbReference type="Proteomes" id="UP000267096">
    <property type="component" value="Unassembled WGS sequence"/>
</dbReference>
<dbReference type="EMBL" id="UYRR01007324">
    <property type="protein sequence ID" value="VDK23506.1"/>
    <property type="molecule type" value="Genomic_DNA"/>
</dbReference>
<comment type="similarity">
    <text evidence="1">Belongs to the selenium-binding protein family.</text>
</comment>
<dbReference type="OrthoDB" id="10252446at2759"/>
<keyword evidence="4" id="KW-1185">Reference proteome</keyword>
<evidence type="ECO:0000313" key="4">
    <source>
        <dbReference type="Proteomes" id="UP000267096"/>
    </source>
</evidence>
<evidence type="ECO:0000256" key="1">
    <source>
        <dbReference type="ARBA" id="ARBA00005606"/>
    </source>
</evidence>
<keyword evidence="2" id="KW-0711">Selenium</keyword>
<protein>
    <submittedName>
        <fullName evidence="3 5">Uncharacterized protein</fullName>
    </submittedName>
</protein>
<reference evidence="3 4" key="2">
    <citation type="submission" date="2018-11" db="EMBL/GenBank/DDBJ databases">
        <authorList>
            <consortium name="Pathogen Informatics"/>
        </authorList>
    </citation>
    <scope>NUCLEOTIDE SEQUENCE [LARGE SCALE GENOMIC DNA]</scope>
</reference>
<reference evidence="5" key="1">
    <citation type="submission" date="2017-02" db="UniProtKB">
        <authorList>
            <consortium name="WormBaseParasite"/>
        </authorList>
    </citation>
    <scope>IDENTIFICATION</scope>
</reference>
<dbReference type="WBParaSite" id="ASIM_0000447101-mRNA-1">
    <property type="protein sequence ID" value="ASIM_0000447101-mRNA-1"/>
    <property type="gene ID" value="ASIM_0000447101"/>
</dbReference>
<evidence type="ECO:0000256" key="2">
    <source>
        <dbReference type="ARBA" id="ARBA00023266"/>
    </source>
</evidence>
<proteinExistence type="inferred from homology"/>
<dbReference type="AlphaFoldDB" id="A0A0M3JA51"/>